<name>A0A916DV35_9BACT</name>
<reference evidence="1" key="1">
    <citation type="submission" date="2022-09" db="EMBL/GenBank/DDBJ databases">
        <title>Aureispira anguillicida sp. nov., isolated from Leptocephalus of Japanese eel Anguilla japonica.</title>
        <authorList>
            <person name="Yuasa K."/>
            <person name="Mekata T."/>
            <person name="Ikunari K."/>
        </authorList>
    </citation>
    <scope>NUCLEOTIDE SEQUENCE</scope>
    <source>
        <strain evidence="1">EL160426</strain>
    </source>
</reference>
<protein>
    <submittedName>
        <fullName evidence="1">DUF2867 domain-containing protein</fullName>
    </submittedName>
</protein>
<dbReference type="AlphaFoldDB" id="A0A916DV35"/>
<accession>A0A916DV35</accession>
<dbReference type="RefSeq" id="WP_264788420.1">
    <property type="nucleotide sequence ID" value="NZ_AP026867.1"/>
</dbReference>
<dbReference type="KEGG" id="aup:AsAng_0038480"/>
<sequence length="185" mass="21745">MAPSNSILKEVGLKETYLIHNNMDDVDFWDNFQLASKKLNYLPEPKDLMIAFFKAFPKSFLILLHTREFIAKRLKLKTAPESDKKSRMEKLHAFQGNIGERVAIFEVLDKTEIELLTGQKDTHLDFKLSFISYKTNGITYLELATTVILNNRLGKAYFFIVKPFHKFYLKIILKRMENILIHKDW</sequence>
<keyword evidence="2" id="KW-1185">Reference proteome</keyword>
<dbReference type="EMBL" id="AP026867">
    <property type="protein sequence ID" value="BDS13120.1"/>
    <property type="molecule type" value="Genomic_DNA"/>
</dbReference>
<gene>
    <name evidence="1" type="ORF">AsAng_0038480</name>
</gene>
<proteinExistence type="predicted"/>
<organism evidence="1 2">
    <name type="scientific">Aureispira anguillae</name>
    <dbReference type="NCBI Taxonomy" id="2864201"/>
    <lineage>
        <taxon>Bacteria</taxon>
        <taxon>Pseudomonadati</taxon>
        <taxon>Bacteroidota</taxon>
        <taxon>Saprospiria</taxon>
        <taxon>Saprospirales</taxon>
        <taxon>Saprospiraceae</taxon>
        <taxon>Aureispira</taxon>
    </lineage>
</organism>
<dbReference type="InterPro" id="IPR021295">
    <property type="entry name" value="DUF2867"/>
</dbReference>
<evidence type="ECO:0000313" key="1">
    <source>
        <dbReference type="EMBL" id="BDS13120.1"/>
    </source>
</evidence>
<evidence type="ECO:0000313" key="2">
    <source>
        <dbReference type="Proteomes" id="UP001060919"/>
    </source>
</evidence>
<dbReference type="Pfam" id="PF11066">
    <property type="entry name" value="DUF2867"/>
    <property type="match status" value="1"/>
</dbReference>
<dbReference type="Proteomes" id="UP001060919">
    <property type="component" value="Chromosome"/>
</dbReference>